<keyword evidence="4 7" id="KW-1133">Transmembrane helix</keyword>
<evidence type="ECO:0000256" key="7">
    <source>
        <dbReference type="SAM" id="Phobius"/>
    </source>
</evidence>
<dbReference type="GO" id="GO:0016020">
    <property type="term" value="C:membrane"/>
    <property type="evidence" value="ECO:0007669"/>
    <property type="project" value="UniProtKB-SubCell"/>
</dbReference>
<dbReference type="PROSITE" id="PS50850">
    <property type="entry name" value="MFS"/>
    <property type="match status" value="1"/>
</dbReference>
<evidence type="ECO:0000313" key="10">
    <source>
        <dbReference type="Proteomes" id="UP001149165"/>
    </source>
</evidence>
<evidence type="ECO:0000256" key="6">
    <source>
        <dbReference type="SAM" id="MobiDB-lite"/>
    </source>
</evidence>
<dbReference type="Gene3D" id="1.20.1250.20">
    <property type="entry name" value="MFS general substrate transporter like domains"/>
    <property type="match status" value="1"/>
</dbReference>
<protein>
    <recommendedName>
        <fullName evidence="8">Major facilitator superfamily (MFS) profile domain-containing protein</fullName>
    </recommendedName>
</protein>
<dbReference type="Proteomes" id="UP001149165">
    <property type="component" value="Unassembled WGS sequence"/>
</dbReference>
<reference evidence="9" key="1">
    <citation type="submission" date="2022-11" db="EMBL/GenBank/DDBJ databases">
        <authorList>
            <person name="Petersen C."/>
        </authorList>
    </citation>
    <scope>NUCLEOTIDE SEQUENCE</scope>
    <source>
        <strain evidence="9">IBT 30069</strain>
    </source>
</reference>
<feature type="region of interest" description="Disordered" evidence="6">
    <location>
        <begin position="244"/>
        <end position="271"/>
    </location>
</feature>
<dbReference type="InterPro" id="IPR011701">
    <property type="entry name" value="MFS"/>
</dbReference>
<dbReference type="Pfam" id="PF07690">
    <property type="entry name" value="MFS_1"/>
    <property type="match status" value="1"/>
</dbReference>
<dbReference type="OrthoDB" id="5086884at2759"/>
<feature type="domain" description="Major facilitator superfamily (MFS) profile" evidence="8">
    <location>
        <begin position="20"/>
        <end position="525"/>
    </location>
</feature>
<dbReference type="GO" id="GO:0022857">
    <property type="term" value="F:transmembrane transporter activity"/>
    <property type="evidence" value="ECO:0007669"/>
    <property type="project" value="InterPro"/>
</dbReference>
<feature type="transmembrane region" description="Helical" evidence="7">
    <location>
        <begin position="59"/>
        <end position="82"/>
    </location>
</feature>
<evidence type="ECO:0000256" key="5">
    <source>
        <dbReference type="ARBA" id="ARBA00023136"/>
    </source>
</evidence>
<feature type="transmembrane region" description="Helical" evidence="7">
    <location>
        <begin position="182"/>
        <end position="202"/>
    </location>
</feature>
<keyword evidence="10" id="KW-1185">Reference proteome</keyword>
<dbReference type="SUPFAM" id="SSF103473">
    <property type="entry name" value="MFS general substrate transporter"/>
    <property type="match status" value="1"/>
</dbReference>
<evidence type="ECO:0000256" key="1">
    <source>
        <dbReference type="ARBA" id="ARBA00004141"/>
    </source>
</evidence>
<dbReference type="InterPro" id="IPR050930">
    <property type="entry name" value="MFS_Vesicular_Transporter"/>
</dbReference>
<comment type="subcellular location">
    <subcellularLocation>
        <location evidence="1">Membrane</location>
        <topology evidence="1">Multi-pass membrane protein</topology>
    </subcellularLocation>
</comment>
<evidence type="ECO:0000313" key="9">
    <source>
        <dbReference type="EMBL" id="KAJ5087205.1"/>
    </source>
</evidence>
<dbReference type="InterPro" id="IPR020846">
    <property type="entry name" value="MFS_dom"/>
</dbReference>
<feature type="compositionally biased region" description="Acidic residues" evidence="6">
    <location>
        <begin position="245"/>
        <end position="255"/>
    </location>
</feature>
<dbReference type="PANTHER" id="PTHR23506:SF35">
    <property type="entry name" value="MAJOR FACILITATOR SUPERFAMILY (MFS) PROFILE DOMAIN-CONTAINING PROTEIN-RELATED"/>
    <property type="match status" value="1"/>
</dbReference>
<keyword evidence="3 7" id="KW-0812">Transmembrane</keyword>
<dbReference type="InterPro" id="IPR036259">
    <property type="entry name" value="MFS_trans_sf"/>
</dbReference>
<feature type="transmembrane region" description="Helical" evidence="7">
    <location>
        <begin position="408"/>
        <end position="431"/>
    </location>
</feature>
<sequence>MLQNTNHIPGYRWRSSNWFIVCCIAIALFSENFLYSYIVPILQVILEDRLHIDESQTQATTSLVLTVHALVCLVSGPLTGYLADKASNRQLPLLASLGAELIGTVLIMVSPSVILVPILLLGRAFQAIGGNAVWIVGLATVADTVGQEDTGKVLGGISSFFVSGLFFGPMAAGTLLDLVGYWMTWMVPIAILVVDMIMRVVMIENKNGQRVHLTKIASTDSTLCDYSDFNEFGYSDERCDFDEYHDAEDDSDTDSDSYRQTTGPNRRPFHSQMHYDIEPRSLNPQDATSTLPRTTNFYKMILSDPRAVAALTCNFTQGVILVSLDTTLPLHCSNEFGWSTAKVSLMFLLLQAPSFILAAPTGALKDKIGTKLPTSVGFLFVSLFIWLLGTAGTDGLSSVGAGSKGQAIYMVAVVGIGIARTLISGCGTIEITSKSDVRIKLGCQILIIFLRLLDVMKEFQRDYPERFGSKNNFSSGYSMTNFCWTAGMLVGPILSGSLTKTVGYYYMNLTCGMCFPKNSNDEEQN</sequence>
<name>A0A9W9ESP8_9EURO</name>
<dbReference type="EMBL" id="JAPQKH010000007">
    <property type="protein sequence ID" value="KAJ5087205.1"/>
    <property type="molecule type" value="Genomic_DNA"/>
</dbReference>
<comment type="caution">
    <text evidence="9">The sequence shown here is derived from an EMBL/GenBank/DDBJ whole genome shotgun (WGS) entry which is preliminary data.</text>
</comment>
<feature type="transmembrane region" description="Helical" evidence="7">
    <location>
        <begin position="18"/>
        <end position="39"/>
    </location>
</feature>
<keyword evidence="2" id="KW-0813">Transport</keyword>
<keyword evidence="5 7" id="KW-0472">Membrane</keyword>
<evidence type="ECO:0000256" key="4">
    <source>
        <dbReference type="ARBA" id="ARBA00022989"/>
    </source>
</evidence>
<evidence type="ECO:0000259" key="8">
    <source>
        <dbReference type="PROSITE" id="PS50850"/>
    </source>
</evidence>
<evidence type="ECO:0000256" key="2">
    <source>
        <dbReference type="ARBA" id="ARBA00022448"/>
    </source>
</evidence>
<feature type="transmembrane region" description="Helical" evidence="7">
    <location>
        <begin position="153"/>
        <end position="176"/>
    </location>
</feature>
<gene>
    <name evidence="9" type="ORF">N7456_010821</name>
</gene>
<proteinExistence type="predicted"/>
<feature type="transmembrane region" description="Helical" evidence="7">
    <location>
        <begin position="124"/>
        <end position="141"/>
    </location>
</feature>
<organism evidence="9 10">
    <name type="scientific">Penicillium angulare</name>
    <dbReference type="NCBI Taxonomy" id="116970"/>
    <lineage>
        <taxon>Eukaryota</taxon>
        <taxon>Fungi</taxon>
        <taxon>Dikarya</taxon>
        <taxon>Ascomycota</taxon>
        <taxon>Pezizomycotina</taxon>
        <taxon>Eurotiomycetes</taxon>
        <taxon>Eurotiomycetidae</taxon>
        <taxon>Eurotiales</taxon>
        <taxon>Aspergillaceae</taxon>
        <taxon>Penicillium</taxon>
    </lineage>
</organism>
<feature type="transmembrane region" description="Helical" evidence="7">
    <location>
        <begin position="94"/>
        <end position="118"/>
    </location>
</feature>
<reference evidence="9" key="2">
    <citation type="journal article" date="2023" name="IMA Fungus">
        <title>Comparative genomic study of the Penicillium genus elucidates a diverse pangenome and 15 lateral gene transfer events.</title>
        <authorList>
            <person name="Petersen C."/>
            <person name="Sorensen T."/>
            <person name="Nielsen M.R."/>
            <person name="Sondergaard T.E."/>
            <person name="Sorensen J.L."/>
            <person name="Fitzpatrick D.A."/>
            <person name="Frisvad J.C."/>
            <person name="Nielsen K.L."/>
        </authorList>
    </citation>
    <scope>NUCLEOTIDE SEQUENCE</scope>
    <source>
        <strain evidence="9">IBT 30069</strain>
    </source>
</reference>
<evidence type="ECO:0000256" key="3">
    <source>
        <dbReference type="ARBA" id="ARBA00022692"/>
    </source>
</evidence>
<dbReference type="AlphaFoldDB" id="A0A9W9ESP8"/>
<accession>A0A9W9ESP8</accession>
<feature type="transmembrane region" description="Helical" evidence="7">
    <location>
        <begin position="376"/>
        <end position="396"/>
    </location>
</feature>
<dbReference type="PANTHER" id="PTHR23506">
    <property type="entry name" value="GH10249P"/>
    <property type="match status" value="1"/>
</dbReference>